<sequence>MNSHNYGLEEEEFDDTITETPAKAITPKRKLGGSEPINYTKFRTTSDNLTEKSPILQKVDQEIKQAESILINERSHYGRRDFGERSPPNLKFDRSILPTEGSPVSSRRQSSTLSQRPSTPIQASEIKNNKNGTSSDLIETPLLVKLKSVRNTPSQEPLIKEKSVQSETTNTNVQSLRKRFTRKSPEKFPEISKPPKRNIFQVNEDGNQSGVKSSNDLKKSLMDRVNNTLESLYRKEEQDSPVKEDSMSQDMGGLEDLDEFDLLARPSVKEPDMIRHKRSRKDKSEEVDITLPTIEKSASVQNKRLKTEESSLSHNSLGSSTPIGRGGREGEGREGEGREGEGREGEGEGREGREGEGEGREGEGGGREGREYKKIKSPDMNISSMATWWSSSQWSKLEKVVRSQSIKREEAINSSLLMKELGCSSKKELQNRYDFLSQYNNDANTRFYYNKLKERDY</sequence>
<dbReference type="GeneID" id="73380666"/>
<feature type="region of interest" description="Disordered" evidence="1">
    <location>
        <begin position="1"/>
        <end position="21"/>
    </location>
</feature>
<accession>A0AAI9SWH2</accession>
<dbReference type="Proteomes" id="UP001202479">
    <property type="component" value="Unassembled WGS sequence"/>
</dbReference>
<dbReference type="AlphaFoldDB" id="A0AAI9SWH2"/>
<feature type="compositionally biased region" description="Basic and acidic residues" evidence="1">
    <location>
        <begin position="232"/>
        <end position="246"/>
    </location>
</feature>
<dbReference type="EMBL" id="JAHUZD010000107">
    <property type="protein sequence ID" value="KAI3404149.2"/>
    <property type="molecule type" value="Genomic_DNA"/>
</dbReference>
<feature type="region of interest" description="Disordered" evidence="1">
    <location>
        <begin position="152"/>
        <end position="217"/>
    </location>
</feature>
<feature type="compositionally biased region" description="Polar residues" evidence="1">
    <location>
        <begin position="200"/>
        <end position="214"/>
    </location>
</feature>
<feature type="region of interest" description="Disordered" evidence="1">
    <location>
        <begin position="71"/>
        <end position="135"/>
    </location>
</feature>
<organism evidence="2 3">
    <name type="scientific">Candida oxycetoniae</name>
    <dbReference type="NCBI Taxonomy" id="497107"/>
    <lineage>
        <taxon>Eukaryota</taxon>
        <taxon>Fungi</taxon>
        <taxon>Dikarya</taxon>
        <taxon>Ascomycota</taxon>
        <taxon>Saccharomycotina</taxon>
        <taxon>Pichiomycetes</taxon>
        <taxon>Debaryomycetaceae</taxon>
        <taxon>Candida/Lodderomyces clade</taxon>
        <taxon>Candida</taxon>
    </lineage>
</organism>
<evidence type="ECO:0000256" key="1">
    <source>
        <dbReference type="SAM" id="MobiDB-lite"/>
    </source>
</evidence>
<proteinExistence type="predicted"/>
<feature type="compositionally biased region" description="Basic and acidic residues" evidence="1">
    <location>
        <begin position="73"/>
        <end position="84"/>
    </location>
</feature>
<keyword evidence="3" id="KW-1185">Reference proteome</keyword>
<feature type="region of interest" description="Disordered" evidence="1">
    <location>
        <begin position="231"/>
        <end position="378"/>
    </location>
</feature>
<protein>
    <submittedName>
        <fullName evidence="2">Uncharacterized protein</fullName>
    </submittedName>
</protein>
<dbReference type="RefSeq" id="XP_049179894.1">
    <property type="nucleotide sequence ID" value="XM_049324342.1"/>
</dbReference>
<feature type="compositionally biased region" description="Basic and acidic residues" evidence="1">
    <location>
        <begin position="326"/>
        <end position="377"/>
    </location>
</feature>
<feature type="compositionally biased region" description="Polar residues" evidence="1">
    <location>
        <begin position="165"/>
        <end position="175"/>
    </location>
</feature>
<comment type="caution">
    <text evidence="2">The sequence shown here is derived from an EMBL/GenBank/DDBJ whole genome shotgun (WGS) entry which is preliminary data.</text>
</comment>
<feature type="compositionally biased region" description="Acidic residues" evidence="1">
    <location>
        <begin position="8"/>
        <end position="17"/>
    </location>
</feature>
<evidence type="ECO:0000313" key="3">
    <source>
        <dbReference type="Proteomes" id="UP001202479"/>
    </source>
</evidence>
<reference evidence="2" key="1">
    <citation type="journal article" date="2022" name="DNA Res.">
        <title>Genome analysis of five recently described species of the CUG-Ser clade uncovers Candida theae as a new hybrid lineage with pathogenic potential in the Candida parapsilosis species complex.</title>
        <authorList>
            <person name="Mixao V."/>
            <person name="Del Olmo V."/>
            <person name="Hegedusova E."/>
            <person name="Saus E."/>
            <person name="Pryszcz L."/>
            <person name="Cillingova A."/>
            <person name="Nosek J."/>
            <person name="Gabaldon T."/>
        </authorList>
    </citation>
    <scope>NUCLEOTIDE SEQUENCE</scope>
    <source>
        <strain evidence="2">CBS 10844</strain>
    </source>
</reference>
<evidence type="ECO:0000313" key="2">
    <source>
        <dbReference type="EMBL" id="KAI3404149.2"/>
    </source>
</evidence>
<feature type="compositionally biased region" description="Polar residues" evidence="1">
    <location>
        <begin position="121"/>
        <end position="135"/>
    </location>
</feature>
<name>A0AAI9SWH2_9ASCO</name>
<gene>
    <name evidence="2" type="ORF">KGF56_003049</name>
</gene>
<feature type="compositionally biased region" description="Low complexity" evidence="1">
    <location>
        <begin position="102"/>
        <end position="120"/>
    </location>
</feature>